<feature type="region of interest" description="Disordered" evidence="1">
    <location>
        <begin position="115"/>
        <end position="153"/>
    </location>
</feature>
<gene>
    <name evidence="3" type="ORF">CPOL0286_LOCUS8701</name>
</gene>
<evidence type="ECO:0000256" key="1">
    <source>
        <dbReference type="SAM" id="MobiDB-lite"/>
    </source>
</evidence>
<accession>A0A7S4I6F5</accession>
<feature type="region of interest" description="Disordered" evidence="1">
    <location>
        <begin position="1"/>
        <end position="21"/>
    </location>
</feature>
<reference evidence="3" key="1">
    <citation type="submission" date="2021-01" db="EMBL/GenBank/DDBJ databases">
        <authorList>
            <person name="Corre E."/>
            <person name="Pelletier E."/>
            <person name="Niang G."/>
            <person name="Scheremetjew M."/>
            <person name="Finn R."/>
            <person name="Kale V."/>
            <person name="Holt S."/>
            <person name="Cochrane G."/>
            <person name="Meng A."/>
            <person name="Brown T."/>
            <person name="Cohen L."/>
        </authorList>
    </citation>
    <scope>NUCLEOTIDE SEQUENCE</scope>
    <source>
        <strain evidence="3">UIO037</strain>
    </source>
</reference>
<name>A0A7S4I6F5_9EUKA</name>
<proteinExistence type="predicted"/>
<dbReference type="Pfam" id="PF10213">
    <property type="entry name" value="MRP-S28"/>
    <property type="match status" value="1"/>
</dbReference>
<feature type="domain" description="Small ribosomal subunit protein mS35 mitochondrial conserved" evidence="2">
    <location>
        <begin position="34"/>
        <end position="139"/>
    </location>
</feature>
<organism evidence="3">
    <name type="scientific">Prymnesium polylepis</name>
    <dbReference type="NCBI Taxonomy" id="72548"/>
    <lineage>
        <taxon>Eukaryota</taxon>
        <taxon>Haptista</taxon>
        <taxon>Haptophyta</taxon>
        <taxon>Prymnesiophyceae</taxon>
        <taxon>Prymnesiales</taxon>
        <taxon>Prymnesiaceae</taxon>
        <taxon>Prymnesium</taxon>
    </lineage>
</organism>
<dbReference type="AlphaFoldDB" id="A0A7S4I6F5"/>
<dbReference type="EMBL" id="HBKO01019090">
    <property type="protein sequence ID" value="CAE2220006.1"/>
    <property type="molecule type" value="Transcribed_RNA"/>
</dbReference>
<protein>
    <recommendedName>
        <fullName evidence="2">Small ribosomal subunit protein mS35 mitochondrial conserved domain-containing protein</fullName>
    </recommendedName>
</protein>
<evidence type="ECO:0000313" key="3">
    <source>
        <dbReference type="EMBL" id="CAE2220006.1"/>
    </source>
</evidence>
<evidence type="ECO:0000259" key="2">
    <source>
        <dbReference type="Pfam" id="PF10213"/>
    </source>
</evidence>
<sequence length="153" mass="17154">MPPPPAPTTHSESWVPASHVSPDADENALQFRTRFYLDSTMGSADGLQPEYQSKVQMTVQLEKLGLSEAELDRVIAVCPARHYDRRKGELKLQTNKFPSPQQNKSELRRMLDALVEDARENAESHAQAPDSEKPLHARSPGWRWEAHTSPVGS</sequence>
<dbReference type="InterPro" id="IPR019349">
    <property type="entry name" value="Ribosomal_mS35_mit"/>
</dbReference>